<dbReference type="PANTHER" id="PTHR13500:SF0">
    <property type="entry name" value="NUCLEOLAR PRE-RIBOSOMAL-ASSOCIATED PROTEIN 1"/>
    <property type="match status" value="1"/>
</dbReference>
<dbReference type="InterPro" id="IPR039844">
    <property type="entry name" value="URB1"/>
</dbReference>
<protein>
    <submittedName>
        <fullName evidence="1">Uncharacterized protein</fullName>
    </submittedName>
</protein>
<gene>
    <name evidence="1" type="ORF">A6R68_22213</name>
</gene>
<dbReference type="PANTHER" id="PTHR13500">
    <property type="entry name" value="NUCLEOLAR PRERIBOSOMAL-ASSOCIATED PROTEIN 1"/>
    <property type="match status" value="1"/>
</dbReference>
<dbReference type="GO" id="GO:0005730">
    <property type="term" value="C:nucleolus"/>
    <property type="evidence" value="ECO:0007669"/>
    <property type="project" value="TreeGrafter"/>
</dbReference>
<dbReference type="GO" id="GO:0000466">
    <property type="term" value="P:maturation of 5.8S rRNA from tricistronic rRNA transcript (SSU-rRNA, 5.8S rRNA, LSU-rRNA)"/>
    <property type="evidence" value="ECO:0007669"/>
    <property type="project" value="TreeGrafter"/>
</dbReference>
<evidence type="ECO:0000313" key="2">
    <source>
        <dbReference type="Proteomes" id="UP000092124"/>
    </source>
</evidence>
<evidence type="ECO:0000313" key="1">
    <source>
        <dbReference type="EMBL" id="OBS79585.1"/>
    </source>
</evidence>
<proteinExistence type="predicted"/>
<comment type="caution">
    <text evidence="1">The sequence shown here is derived from an EMBL/GenBank/DDBJ whole genome shotgun (WGS) entry which is preliminary data.</text>
</comment>
<dbReference type="AlphaFoldDB" id="A0A1A6HNL4"/>
<dbReference type="OrthoDB" id="72892at2759"/>
<reference evidence="1 2" key="1">
    <citation type="submission" date="2016-06" db="EMBL/GenBank/DDBJ databases">
        <title>The Draft Genome Sequence and Annotation of the Desert Woodrat Neotoma lepida.</title>
        <authorList>
            <person name="Campbell M."/>
            <person name="Oakeson K.F."/>
            <person name="Yandell M."/>
            <person name="Halpert J.R."/>
            <person name="Dearing D."/>
        </authorList>
    </citation>
    <scope>NUCLEOTIDE SEQUENCE [LARGE SCALE GENOMIC DNA]</scope>
    <source>
        <strain evidence="1">417</strain>
        <tissue evidence="1">Liver</tissue>
    </source>
</reference>
<dbReference type="Proteomes" id="UP000092124">
    <property type="component" value="Unassembled WGS sequence"/>
</dbReference>
<organism evidence="1 2">
    <name type="scientific">Neotoma lepida</name>
    <name type="common">Desert woodrat</name>
    <dbReference type="NCBI Taxonomy" id="56216"/>
    <lineage>
        <taxon>Eukaryota</taxon>
        <taxon>Metazoa</taxon>
        <taxon>Chordata</taxon>
        <taxon>Craniata</taxon>
        <taxon>Vertebrata</taxon>
        <taxon>Euteleostomi</taxon>
        <taxon>Mammalia</taxon>
        <taxon>Eutheria</taxon>
        <taxon>Euarchontoglires</taxon>
        <taxon>Glires</taxon>
        <taxon>Rodentia</taxon>
        <taxon>Myomorpha</taxon>
        <taxon>Muroidea</taxon>
        <taxon>Cricetidae</taxon>
        <taxon>Neotominae</taxon>
        <taxon>Neotoma</taxon>
    </lineage>
</organism>
<sequence>MMEDFVQLFREALSKNLPDLNTVIWVWQSLKKQEIKQDHGKGKSNSKTPAASEAVQHDDAETILLKAVLLQVICLYQQVVPHMVMQYNFDFSKLLKGIISEQSTPEEVPPILQHHMLKVALELPANKFLWLKAQILRDTGVFEHTWKELELWLEHLDSTAEEHKEMVIQFLERVSA</sequence>
<accession>A0A1A6HNL4</accession>
<dbReference type="STRING" id="56216.A0A1A6HNL4"/>
<dbReference type="EMBL" id="LZPO01019305">
    <property type="protein sequence ID" value="OBS79585.1"/>
    <property type="molecule type" value="Genomic_DNA"/>
</dbReference>
<keyword evidence="2" id="KW-1185">Reference proteome</keyword>
<name>A0A1A6HNL4_NEOLE</name>
<dbReference type="GO" id="GO:0000463">
    <property type="term" value="P:maturation of LSU-rRNA from tricistronic rRNA transcript (SSU-rRNA, 5.8S rRNA, LSU-rRNA)"/>
    <property type="evidence" value="ECO:0007669"/>
    <property type="project" value="TreeGrafter"/>
</dbReference>